<dbReference type="PANTHER" id="PTHR42681:SF1">
    <property type="entry name" value="MALONYL-COA-ACYL CARRIER PROTEIN TRANSACYLASE, MITOCHONDRIAL"/>
    <property type="match status" value="1"/>
</dbReference>
<dbReference type="SUPFAM" id="SSF55048">
    <property type="entry name" value="Probable ACP-binding domain of malonyl-CoA ACP transacylase"/>
    <property type="match status" value="1"/>
</dbReference>
<dbReference type="AlphaFoldDB" id="A0A537K1X7"/>
<proteinExistence type="inferred from homology"/>
<keyword evidence="3 7" id="KW-0808">Transferase</keyword>
<comment type="similarity">
    <text evidence="1">Belongs to the FabD family.</text>
</comment>
<evidence type="ECO:0000313" key="8">
    <source>
        <dbReference type="Proteomes" id="UP000318509"/>
    </source>
</evidence>
<sequence length="256" mass="27238">LRATANTQPAILTTSLACLATLPASPEVAAGLSLGEYTALVCAGSLHLEDAVRLVRLRGIYMEEATQGQETMMVAVMGLTPDQVRALCDAHAHLGVVEPSNFNSPGQVVIGGVAPAVREVVAAARTQGARRAVPLAVSAPFHTRLMGPAAERLAGDLDRTLIHNARIPVVVNASAEPVRQADLIRRALIDQVTSTVLWEQSIRVMYEMGARQFVEIGPGTTLSGMIRKTVPVTPCHVEDVASRDEALNLIFGQQVR</sequence>
<evidence type="ECO:0000259" key="6">
    <source>
        <dbReference type="SMART" id="SM00827"/>
    </source>
</evidence>
<dbReference type="InterPro" id="IPR016036">
    <property type="entry name" value="Malonyl_transacylase_ACP-bd"/>
</dbReference>
<protein>
    <recommendedName>
        <fullName evidence="2">[acyl-carrier-protein] S-malonyltransferase</fullName>
        <ecNumber evidence="2">2.3.1.39</ecNumber>
    </recommendedName>
</protein>
<dbReference type="SUPFAM" id="SSF52151">
    <property type="entry name" value="FabD/lysophospholipase-like"/>
    <property type="match status" value="1"/>
</dbReference>
<keyword evidence="4" id="KW-0012">Acyltransferase</keyword>
<evidence type="ECO:0000313" key="7">
    <source>
        <dbReference type="EMBL" id="TMI89482.1"/>
    </source>
</evidence>
<evidence type="ECO:0000256" key="2">
    <source>
        <dbReference type="ARBA" id="ARBA00013258"/>
    </source>
</evidence>
<feature type="domain" description="Malonyl-CoA:ACP transacylase (MAT)" evidence="6">
    <location>
        <begin position="5"/>
        <end position="245"/>
    </location>
</feature>
<dbReference type="FunFam" id="3.30.70.250:FF:000001">
    <property type="entry name" value="Malonyl CoA-acyl carrier protein transacylase"/>
    <property type="match status" value="1"/>
</dbReference>
<dbReference type="InterPro" id="IPR001227">
    <property type="entry name" value="Ac_transferase_dom_sf"/>
</dbReference>
<reference evidence="7 8" key="1">
    <citation type="journal article" date="2019" name="Nat. Microbiol.">
        <title>Mediterranean grassland soil C-N compound turnover is dependent on rainfall and depth, and is mediated by genomically divergent microorganisms.</title>
        <authorList>
            <person name="Diamond S."/>
            <person name="Andeer P.F."/>
            <person name="Li Z."/>
            <person name="Crits-Christoph A."/>
            <person name="Burstein D."/>
            <person name="Anantharaman K."/>
            <person name="Lane K.R."/>
            <person name="Thomas B.C."/>
            <person name="Pan C."/>
            <person name="Northen T.R."/>
            <person name="Banfield J.F."/>
        </authorList>
    </citation>
    <scope>NUCLEOTIDE SEQUENCE [LARGE SCALE GENOMIC DNA]</scope>
    <source>
        <strain evidence="7">NP_3</strain>
    </source>
</reference>
<organism evidence="7 8">
    <name type="scientific">Candidatus Segetimicrobium genomatis</name>
    <dbReference type="NCBI Taxonomy" id="2569760"/>
    <lineage>
        <taxon>Bacteria</taxon>
        <taxon>Bacillati</taxon>
        <taxon>Candidatus Sysuimicrobiota</taxon>
        <taxon>Candidatus Sysuimicrobiia</taxon>
        <taxon>Candidatus Sysuimicrobiales</taxon>
        <taxon>Candidatus Segetimicrobiaceae</taxon>
        <taxon>Candidatus Segetimicrobium</taxon>
    </lineage>
</organism>
<dbReference type="InterPro" id="IPR014043">
    <property type="entry name" value="Acyl_transferase_dom"/>
</dbReference>
<name>A0A537K1X7_9BACT</name>
<accession>A0A537K1X7</accession>
<feature type="non-terminal residue" evidence="7">
    <location>
        <position position="1"/>
    </location>
</feature>
<comment type="caution">
    <text evidence="7">The sequence shown here is derived from an EMBL/GenBank/DDBJ whole genome shotgun (WGS) entry which is preliminary data.</text>
</comment>
<dbReference type="GO" id="GO:0005829">
    <property type="term" value="C:cytosol"/>
    <property type="evidence" value="ECO:0007669"/>
    <property type="project" value="TreeGrafter"/>
</dbReference>
<dbReference type="Gene3D" id="3.30.70.250">
    <property type="entry name" value="Malonyl-CoA ACP transacylase, ACP-binding"/>
    <property type="match status" value="1"/>
</dbReference>
<dbReference type="PANTHER" id="PTHR42681">
    <property type="entry name" value="MALONYL-COA-ACYL CARRIER PROTEIN TRANSACYLASE, MITOCHONDRIAL"/>
    <property type="match status" value="1"/>
</dbReference>
<evidence type="ECO:0000256" key="1">
    <source>
        <dbReference type="ARBA" id="ARBA00008217"/>
    </source>
</evidence>
<gene>
    <name evidence="7" type="ORF">E6H00_09780</name>
</gene>
<evidence type="ECO:0000256" key="3">
    <source>
        <dbReference type="ARBA" id="ARBA00022679"/>
    </source>
</evidence>
<comment type="catalytic activity">
    <reaction evidence="5">
        <text>holo-[ACP] + malonyl-CoA = malonyl-[ACP] + CoA</text>
        <dbReference type="Rhea" id="RHEA:41792"/>
        <dbReference type="Rhea" id="RHEA-COMP:9623"/>
        <dbReference type="Rhea" id="RHEA-COMP:9685"/>
        <dbReference type="ChEBI" id="CHEBI:57287"/>
        <dbReference type="ChEBI" id="CHEBI:57384"/>
        <dbReference type="ChEBI" id="CHEBI:64479"/>
        <dbReference type="ChEBI" id="CHEBI:78449"/>
        <dbReference type="EC" id="2.3.1.39"/>
    </reaction>
</comment>
<evidence type="ECO:0000256" key="5">
    <source>
        <dbReference type="ARBA" id="ARBA00048462"/>
    </source>
</evidence>
<dbReference type="EMBL" id="VBAK01000123">
    <property type="protein sequence ID" value="TMI89482.1"/>
    <property type="molecule type" value="Genomic_DNA"/>
</dbReference>
<dbReference type="InterPro" id="IPR016035">
    <property type="entry name" value="Acyl_Trfase/lysoPLipase"/>
</dbReference>
<dbReference type="Gene3D" id="3.40.366.10">
    <property type="entry name" value="Malonyl-Coenzyme A Acyl Carrier Protein, domain 2"/>
    <property type="match status" value="1"/>
</dbReference>
<evidence type="ECO:0000256" key="4">
    <source>
        <dbReference type="ARBA" id="ARBA00023315"/>
    </source>
</evidence>
<dbReference type="GO" id="GO:0004314">
    <property type="term" value="F:[acyl-carrier-protein] S-malonyltransferase activity"/>
    <property type="evidence" value="ECO:0007669"/>
    <property type="project" value="UniProtKB-EC"/>
</dbReference>
<dbReference type="Proteomes" id="UP000318509">
    <property type="component" value="Unassembled WGS sequence"/>
</dbReference>
<dbReference type="InterPro" id="IPR050858">
    <property type="entry name" value="Mal-CoA-ACP_Trans/PKS_FabD"/>
</dbReference>
<dbReference type="SMART" id="SM00827">
    <property type="entry name" value="PKS_AT"/>
    <property type="match status" value="1"/>
</dbReference>
<dbReference type="Pfam" id="PF00698">
    <property type="entry name" value="Acyl_transf_1"/>
    <property type="match status" value="1"/>
</dbReference>
<dbReference type="GO" id="GO:0006633">
    <property type="term" value="P:fatty acid biosynthetic process"/>
    <property type="evidence" value="ECO:0007669"/>
    <property type="project" value="TreeGrafter"/>
</dbReference>
<dbReference type="EC" id="2.3.1.39" evidence="2"/>